<name>A0A2P5CHH9_TREOI</name>
<protein>
    <submittedName>
        <fullName evidence="1">Uncharacterized protein</fullName>
    </submittedName>
</protein>
<proteinExistence type="predicted"/>
<evidence type="ECO:0000313" key="1">
    <source>
        <dbReference type="EMBL" id="PON60499.1"/>
    </source>
</evidence>
<comment type="caution">
    <text evidence="1">The sequence shown here is derived from an EMBL/GenBank/DDBJ whole genome shotgun (WGS) entry which is preliminary data.</text>
</comment>
<keyword evidence="2" id="KW-1185">Reference proteome</keyword>
<dbReference type="EMBL" id="JXTC01000364">
    <property type="protein sequence ID" value="PON60499.1"/>
    <property type="molecule type" value="Genomic_DNA"/>
</dbReference>
<evidence type="ECO:0000313" key="2">
    <source>
        <dbReference type="Proteomes" id="UP000237000"/>
    </source>
</evidence>
<accession>A0A2P5CHH9</accession>
<dbReference type="AlphaFoldDB" id="A0A2P5CHH9"/>
<sequence length="122" mass="14114">MKDLESKEEDVKTELLDYEVPYSMRKRRKTVLENWLTNVKEMKNQGEQLEQKVKQRRFYDYLQLQYAVDKVTEDVKELTQLGAFPEGLILVAHGSQGLPLPTTGLVGPNLLFSELTIGLWTL</sequence>
<reference evidence="2" key="1">
    <citation type="submission" date="2016-06" db="EMBL/GenBank/DDBJ databases">
        <title>Parallel loss of symbiosis genes in relatives of nitrogen-fixing non-legume Parasponia.</title>
        <authorList>
            <person name="Van Velzen R."/>
            <person name="Holmer R."/>
            <person name="Bu F."/>
            <person name="Rutten L."/>
            <person name="Van Zeijl A."/>
            <person name="Liu W."/>
            <person name="Santuari L."/>
            <person name="Cao Q."/>
            <person name="Sharma T."/>
            <person name="Shen D."/>
            <person name="Roswanjaya Y."/>
            <person name="Wardhani T."/>
            <person name="Kalhor M.S."/>
            <person name="Jansen J."/>
            <person name="Van den Hoogen J."/>
            <person name="Gungor B."/>
            <person name="Hartog M."/>
            <person name="Hontelez J."/>
            <person name="Verver J."/>
            <person name="Yang W.-C."/>
            <person name="Schijlen E."/>
            <person name="Repin R."/>
            <person name="Schilthuizen M."/>
            <person name="Schranz E."/>
            <person name="Heidstra R."/>
            <person name="Miyata K."/>
            <person name="Fedorova E."/>
            <person name="Kohlen W."/>
            <person name="Bisseling T."/>
            <person name="Smit S."/>
            <person name="Geurts R."/>
        </authorList>
    </citation>
    <scope>NUCLEOTIDE SEQUENCE [LARGE SCALE GENOMIC DNA]</scope>
    <source>
        <strain evidence="2">cv. RG33-2</strain>
    </source>
</reference>
<dbReference type="InParanoid" id="A0A2P5CHH9"/>
<gene>
    <name evidence="1" type="ORF">TorRG33x02_284630</name>
</gene>
<organism evidence="1 2">
    <name type="scientific">Trema orientale</name>
    <name type="common">Charcoal tree</name>
    <name type="synonym">Celtis orientalis</name>
    <dbReference type="NCBI Taxonomy" id="63057"/>
    <lineage>
        <taxon>Eukaryota</taxon>
        <taxon>Viridiplantae</taxon>
        <taxon>Streptophyta</taxon>
        <taxon>Embryophyta</taxon>
        <taxon>Tracheophyta</taxon>
        <taxon>Spermatophyta</taxon>
        <taxon>Magnoliopsida</taxon>
        <taxon>eudicotyledons</taxon>
        <taxon>Gunneridae</taxon>
        <taxon>Pentapetalae</taxon>
        <taxon>rosids</taxon>
        <taxon>fabids</taxon>
        <taxon>Rosales</taxon>
        <taxon>Cannabaceae</taxon>
        <taxon>Trema</taxon>
    </lineage>
</organism>
<dbReference type="Proteomes" id="UP000237000">
    <property type="component" value="Unassembled WGS sequence"/>
</dbReference>